<evidence type="ECO:0000313" key="2">
    <source>
        <dbReference type="EMBL" id="MBO4162448.1"/>
    </source>
</evidence>
<dbReference type="EMBL" id="JAGFWR010000008">
    <property type="protein sequence ID" value="MBO4162448.1"/>
    <property type="molecule type" value="Genomic_DNA"/>
</dbReference>
<feature type="region of interest" description="Disordered" evidence="1">
    <location>
        <begin position="253"/>
        <end position="277"/>
    </location>
</feature>
<reference evidence="2 3" key="1">
    <citation type="submission" date="2021-03" db="EMBL/GenBank/DDBJ databases">
        <authorList>
            <person name="Lee D.-H."/>
        </authorList>
    </citation>
    <scope>NUCLEOTIDE SEQUENCE [LARGE SCALE GENOMIC DNA]</scope>
    <source>
        <strain evidence="2 3">MMS20-R2-23</strain>
    </source>
</reference>
<evidence type="ECO:0000313" key="3">
    <source>
        <dbReference type="Proteomes" id="UP000671399"/>
    </source>
</evidence>
<dbReference type="RefSeq" id="WP_208568080.1">
    <property type="nucleotide sequence ID" value="NZ_JAGFWR010000008.1"/>
</dbReference>
<dbReference type="Proteomes" id="UP000671399">
    <property type="component" value="Unassembled WGS sequence"/>
</dbReference>
<dbReference type="InterPro" id="IPR036689">
    <property type="entry name" value="ESAT-6-like_sf"/>
</dbReference>
<feature type="region of interest" description="Disordered" evidence="1">
    <location>
        <begin position="1"/>
        <end position="30"/>
    </location>
</feature>
<accession>A0ABS3V9Z3</accession>
<organism evidence="2 3">
    <name type="scientific">Micromonospora antibiotica</name>
    <dbReference type="NCBI Taxonomy" id="2807623"/>
    <lineage>
        <taxon>Bacteria</taxon>
        <taxon>Bacillati</taxon>
        <taxon>Actinomycetota</taxon>
        <taxon>Actinomycetes</taxon>
        <taxon>Micromonosporales</taxon>
        <taxon>Micromonosporaceae</taxon>
        <taxon>Micromonospora</taxon>
    </lineage>
</organism>
<sequence length="351" mass="37128">MAEDDGTGGSNPYQYETEQNTRTDWLGDQKPVDVDPDGLVDYGKNMVVIQENLQSHGGRLSQLGQLPHRAWEGAALPEGVYVRTQLTLNYAEFQQYLTYLGTALTNIGMAAQTVADAYANTDGWSAASLDAVRFAFGEADAPRPAGLPPFVSGKTWWDQYLETVSSGQANAAPTPEQFVDQGQPRVAPDGSITFTALGPGGVVRTIVQRSLPGGVGTETVTTTADATGKVLDSSTSRTTTVVTGNSTVVTTTNTDAEGRRTGGSRETTSYGVDGGHTVTSEQLDAADKPTATRVDAQHADGTRTVTTTDGKGTVTQELHIGQDTEGVDPAELTESPAKRALDEIKQHDYGI</sequence>
<keyword evidence="3" id="KW-1185">Reference proteome</keyword>
<feature type="compositionally biased region" description="Basic and acidic residues" evidence="1">
    <location>
        <begin position="19"/>
        <end position="30"/>
    </location>
</feature>
<evidence type="ECO:0008006" key="4">
    <source>
        <dbReference type="Google" id="ProtNLM"/>
    </source>
</evidence>
<comment type="caution">
    <text evidence="2">The sequence shown here is derived from an EMBL/GenBank/DDBJ whole genome shotgun (WGS) entry which is preliminary data.</text>
</comment>
<proteinExistence type="predicted"/>
<protein>
    <recommendedName>
        <fullName evidence="4">YD repeat-containing protein</fullName>
    </recommendedName>
</protein>
<name>A0ABS3V9Z3_9ACTN</name>
<evidence type="ECO:0000256" key="1">
    <source>
        <dbReference type="SAM" id="MobiDB-lite"/>
    </source>
</evidence>
<gene>
    <name evidence="2" type="ORF">JQN83_16755</name>
</gene>
<dbReference type="SUPFAM" id="SSF140453">
    <property type="entry name" value="EsxAB dimer-like"/>
    <property type="match status" value="1"/>
</dbReference>